<reference evidence="1 2" key="1">
    <citation type="submission" date="2020-08" db="EMBL/GenBank/DDBJ databases">
        <title>A Genomic Blueprint of the Chicken Gut Microbiome.</title>
        <authorList>
            <person name="Gilroy R."/>
            <person name="Ravi A."/>
            <person name="Getino M."/>
            <person name="Pursley I."/>
            <person name="Horton D.L."/>
            <person name="Alikhan N.-F."/>
            <person name="Baker D."/>
            <person name="Gharbi K."/>
            <person name="Hall N."/>
            <person name="Watson M."/>
            <person name="Adriaenssens E.M."/>
            <person name="Foster-Nyarko E."/>
            <person name="Jarju S."/>
            <person name="Secka A."/>
            <person name="Antonio M."/>
            <person name="Oren A."/>
            <person name="Chaudhuri R."/>
            <person name="La Ragione R.M."/>
            <person name="Hildebrand F."/>
            <person name="Pallen M.J."/>
        </authorList>
    </citation>
    <scope>NUCLEOTIDE SEQUENCE [LARGE SCALE GENOMIC DNA]</scope>
    <source>
        <strain evidence="1 2">Sa3CUA2</strain>
    </source>
</reference>
<gene>
    <name evidence="1" type="ORF">H9657_13720</name>
</gene>
<accession>A0ABR8QG92</accession>
<keyword evidence="2" id="KW-1185">Reference proteome</keyword>
<dbReference type="EMBL" id="JACSQV010000012">
    <property type="protein sequence ID" value="MBD7919329.1"/>
    <property type="molecule type" value="Genomic_DNA"/>
</dbReference>
<comment type="caution">
    <text evidence="1">The sequence shown here is derived from an EMBL/GenBank/DDBJ whole genome shotgun (WGS) entry which is preliminary data.</text>
</comment>
<sequence>MTEPALDDLTRLAQKDPPAVRWCFKKMLLLERNPEAGEPLVGGLIQFRKLTVGDRHWRIVWRVTHDAVGDVYLDVAEVWAAGARNDDEVYDEMTERIASLGDSPVARTLADVLELLGKPAEGLSASSEPARREVVPEWLARRLTGRGVPAAEVTAMTPEEAMTRWEAIISTPAGEQ</sequence>
<evidence type="ECO:0000313" key="1">
    <source>
        <dbReference type="EMBL" id="MBD7919329.1"/>
    </source>
</evidence>
<dbReference type="InterPro" id="IPR035093">
    <property type="entry name" value="RelE/ParE_toxin_dom_sf"/>
</dbReference>
<evidence type="ECO:0008006" key="3">
    <source>
        <dbReference type="Google" id="ProtNLM"/>
    </source>
</evidence>
<organism evidence="1 2">
    <name type="scientific">Cellulomonas avistercoris</name>
    <dbReference type="NCBI Taxonomy" id="2762242"/>
    <lineage>
        <taxon>Bacteria</taxon>
        <taxon>Bacillati</taxon>
        <taxon>Actinomycetota</taxon>
        <taxon>Actinomycetes</taxon>
        <taxon>Micrococcales</taxon>
        <taxon>Cellulomonadaceae</taxon>
        <taxon>Cellulomonas</taxon>
    </lineage>
</organism>
<dbReference type="Gene3D" id="3.30.2310.20">
    <property type="entry name" value="RelE-like"/>
    <property type="match status" value="1"/>
</dbReference>
<evidence type="ECO:0000313" key="2">
    <source>
        <dbReference type="Proteomes" id="UP000604241"/>
    </source>
</evidence>
<proteinExistence type="predicted"/>
<dbReference type="SUPFAM" id="SSF143011">
    <property type="entry name" value="RelE-like"/>
    <property type="match status" value="1"/>
</dbReference>
<protein>
    <recommendedName>
        <fullName evidence="3">Cytotoxic translational repressor of toxin-antitoxin stability system</fullName>
    </recommendedName>
</protein>
<dbReference type="Proteomes" id="UP000604241">
    <property type="component" value="Unassembled WGS sequence"/>
</dbReference>
<name>A0ABR8QG92_9CELL</name>